<organism evidence="2 3">
    <name type="scientific">Rhodopirellula europaea SH398</name>
    <dbReference type="NCBI Taxonomy" id="1263868"/>
    <lineage>
        <taxon>Bacteria</taxon>
        <taxon>Pseudomonadati</taxon>
        <taxon>Planctomycetota</taxon>
        <taxon>Planctomycetia</taxon>
        <taxon>Pirellulales</taxon>
        <taxon>Pirellulaceae</taxon>
        <taxon>Rhodopirellula</taxon>
    </lineage>
</organism>
<dbReference type="EMBL" id="ANOF01000172">
    <property type="protein sequence ID" value="EMI24051.1"/>
    <property type="molecule type" value="Genomic_DNA"/>
</dbReference>
<feature type="region of interest" description="Disordered" evidence="1">
    <location>
        <begin position="1"/>
        <end position="110"/>
    </location>
</feature>
<evidence type="ECO:0000313" key="3">
    <source>
        <dbReference type="Proteomes" id="UP000011996"/>
    </source>
</evidence>
<dbReference type="RefSeq" id="WP_008671319.1">
    <property type="nucleotide sequence ID" value="NZ_ANOF01000172.1"/>
</dbReference>
<dbReference type="AlphaFoldDB" id="M5RXW7"/>
<sequence>MAYSNWPQPAITPIFTPEAAPPEPKPVEAKKDFDKAAEDSKAPKLSKPAPAPSPGGPSLNLGSVRETVAEKTSGEALPDTRTGKDAPRQVEFNRLGRHRTETLDRSPGPG</sequence>
<dbReference type="Proteomes" id="UP000011996">
    <property type="component" value="Unassembled WGS sequence"/>
</dbReference>
<proteinExistence type="predicted"/>
<evidence type="ECO:0000313" key="2">
    <source>
        <dbReference type="EMBL" id="EMI24051.1"/>
    </source>
</evidence>
<name>M5RXW7_9BACT</name>
<comment type="caution">
    <text evidence="2">The sequence shown here is derived from an EMBL/GenBank/DDBJ whole genome shotgun (WGS) entry which is preliminary data.</text>
</comment>
<dbReference type="OrthoDB" id="9948075at2"/>
<feature type="compositionally biased region" description="Basic and acidic residues" evidence="1">
    <location>
        <begin position="25"/>
        <end position="42"/>
    </location>
</feature>
<accession>M5RXW7</accession>
<dbReference type="STRING" id="1263868.RESH_05373"/>
<dbReference type="PATRIC" id="fig|1263868.3.peg.5832"/>
<evidence type="ECO:0000256" key="1">
    <source>
        <dbReference type="SAM" id="MobiDB-lite"/>
    </source>
</evidence>
<reference evidence="2 3" key="1">
    <citation type="journal article" date="2013" name="Mar. Genomics">
        <title>Expression of sulfatases in Rhodopirellula baltica and the diversity of sulfatases in the genus Rhodopirellula.</title>
        <authorList>
            <person name="Wegner C.E."/>
            <person name="Richter-Heitmann T."/>
            <person name="Klindworth A."/>
            <person name="Klockow C."/>
            <person name="Richter M."/>
            <person name="Achstetter T."/>
            <person name="Glockner F.O."/>
            <person name="Harder J."/>
        </authorList>
    </citation>
    <scope>NUCLEOTIDE SEQUENCE [LARGE SCALE GENOMIC DNA]</scope>
    <source>
        <strain evidence="2 3">SH398</strain>
    </source>
</reference>
<gene>
    <name evidence="2" type="ORF">RESH_05373</name>
</gene>
<protein>
    <submittedName>
        <fullName evidence="2">Uncharacterized protein</fullName>
    </submittedName>
</protein>